<organism evidence="9 10">
    <name type="scientific">Anaerohalosphaera lusitana</name>
    <dbReference type="NCBI Taxonomy" id="1936003"/>
    <lineage>
        <taxon>Bacteria</taxon>
        <taxon>Pseudomonadati</taxon>
        <taxon>Planctomycetota</taxon>
        <taxon>Phycisphaerae</taxon>
        <taxon>Sedimentisphaerales</taxon>
        <taxon>Anaerohalosphaeraceae</taxon>
        <taxon>Anaerohalosphaera</taxon>
    </lineage>
</organism>
<evidence type="ECO:0000313" key="10">
    <source>
        <dbReference type="Proteomes" id="UP000189674"/>
    </source>
</evidence>
<keyword evidence="4" id="KW-0704">Schiff base</keyword>
<dbReference type="InterPro" id="IPR013785">
    <property type="entry name" value="Aldolase_TIM"/>
</dbReference>
<sequence length="304" mass="32714">MNSRFSGILAAVFSPMDENGKVNTGVVPAIVDSLVADGVSGIYVCGSTGEGPLLAREERMEVAEAYTKACKDKMPVIVQVGHDSIAEAKVLAEHAAGLGADAVAAVPPTYFKCPSVENLVDCMAEISEAAGDAPFYYYHVPALTDGVFSMVDFLRLGEGKIRNLEGIKYSALTVFECQECLNYAEGKYNILFGCDEMLLSGLVVGVPGAVGSTFNFAAPLYNKIMDAYKAGDLERARELQLLSVKMVNTLFKYRGQPAFKAMMGILGVDCGPNRLPLKSLDSDEVAALKKDLEDIGFFDWGRTR</sequence>
<dbReference type="SUPFAM" id="SSF51569">
    <property type="entry name" value="Aldolase"/>
    <property type="match status" value="1"/>
</dbReference>
<reference evidence="10" key="1">
    <citation type="submission" date="2017-02" db="EMBL/GenBank/DDBJ databases">
        <title>Comparative genomics and description of representatives of a novel lineage of planctomycetes thriving in anoxic sediments.</title>
        <authorList>
            <person name="Spring S."/>
            <person name="Bunk B."/>
            <person name="Sproer C."/>
        </authorList>
    </citation>
    <scope>NUCLEOTIDE SEQUENCE [LARGE SCALE GENOMIC DNA]</scope>
    <source>
        <strain evidence="10">ST-NAGAB-D1</strain>
    </source>
</reference>
<feature type="binding site" evidence="8">
    <location>
        <position position="48"/>
    </location>
    <ligand>
        <name>pyruvate</name>
        <dbReference type="ChEBI" id="CHEBI:15361"/>
    </ligand>
</feature>
<dbReference type="InterPro" id="IPR020624">
    <property type="entry name" value="Schiff_base-form_aldolases_CS"/>
</dbReference>
<feature type="binding site" evidence="8">
    <location>
        <position position="210"/>
    </location>
    <ligand>
        <name>pyruvate</name>
        <dbReference type="ChEBI" id="CHEBI:15361"/>
    </ligand>
</feature>
<dbReference type="PROSITE" id="PS00665">
    <property type="entry name" value="DHDPS_1"/>
    <property type="match status" value="1"/>
</dbReference>
<comment type="subcellular location">
    <subcellularLocation>
        <location evidence="1">Cytoplasm</location>
    </subcellularLocation>
</comment>
<dbReference type="GO" id="GO:0005737">
    <property type="term" value="C:cytoplasm"/>
    <property type="evidence" value="ECO:0007669"/>
    <property type="project" value="UniProtKB-SubCell"/>
</dbReference>
<evidence type="ECO:0000256" key="3">
    <source>
        <dbReference type="ARBA" id="ARBA00023239"/>
    </source>
</evidence>
<keyword evidence="3 6" id="KW-0456">Lyase</keyword>
<dbReference type="EMBL" id="CP019791">
    <property type="protein sequence ID" value="AQT68681.1"/>
    <property type="molecule type" value="Genomic_DNA"/>
</dbReference>
<keyword evidence="5" id="KW-0119">Carbohydrate metabolism</keyword>
<evidence type="ECO:0000256" key="1">
    <source>
        <dbReference type="ARBA" id="ARBA00004496"/>
    </source>
</evidence>
<dbReference type="Pfam" id="PF00701">
    <property type="entry name" value="DHDPS"/>
    <property type="match status" value="1"/>
</dbReference>
<dbReference type="EC" id="4.1.3.3" evidence="9"/>
<protein>
    <submittedName>
        <fullName evidence="9">N-acetylneuraminate lyase</fullName>
        <ecNumber evidence="9">4.1.3.3</ecNumber>
    </submittedName>
</protein>
<dbReference type="AlphaFoldDB" id="A0A1U9NL69"/>
<dbReference type="InterPro" id="IPR002220">
    <property type="entry name" value="DapA-like"/>
</dbReference>
<dbReference type="PANTHER" id="PTHR12128:SF21">
    <property type="entry name" value="N-ACETYLNEURAMINATE LYASE"/>
    <property type="match status" value="1"/>
</dbReference>
<evidence type="ECO:0000256" key="7">
    <source>
        <dbReference type="PIRSR" id="PIRSR001365-1"/>
    </source>
</evidence>
<gene>
    <name evidence="9" type="primary">nanA</name>
    <name evidence="9" type="ORF">STSP2_01851</name>
</gene>
<evidence type="ECO:0000256" key="5">
    <source>
        <dbReference type="ARBA" id="ARBA00023277"/>
    </source>
</evidence>
<feature type="active site" description="Schiff-base intermediate with substrate" evidence="7">
    <location>
        <position position="168"/>
    </location>
</feature>
<dbReference type="PRINTS" id="PR00146">
    <property type="entry name" value="DHPICSNTHASE"/>
</dbReference>
<comment type="similarity">
    <text evidence="6">Belongs to the DapA family.</text>
</comment>
<evidence type="ECO:0000256" key="2">
    <source>
        <dbReference type="ARBA" id="ARBA00022490"/>
    </source>
</evidence>
<feature type="active site" description="Proton donor/acceptor" evidence="7">
    <location>
        <position position="138"/>
    </location>
</feature>
<evidence type="ECO:0000256" key="4">
    <source>
        <dbReference type="ARBA" id="ARBA00023270"/>
    </source>
</evidence>
<keyword evidence="2" id="KW-0963">Cytoplasm</keyword>
<dbReference type="PIRSF" id="PIRSF001365">
    <property type="entry name" value="DHDPS"/>
    <property type="match status" value="1"/>
</dbReference>
<accession>A0A1U9NL69</accession>
<dbReference type="STRING" id="1936003.STSP2_01851"/>
<dbReference type="OrthoDB" id="9771791at2"/>
<dbReference type="Gene3D" id="3.20.20.70">
    <property type="entry name" value="Aldolase class I"/>
    <property type="match status" value="1"/>
</dbReference>
<evidence type="ECO:0000313" key="9">
    <source>
        <dbReference type="EMBL" id="AQT68681.1"/>
    </source>
</evidence>
<dbReference type="SMART" id="SM01130">
    <property type="entry name" value="DHDPS"/>
    <property type="match status" value="1"/>
</dbReference>
<dbReference type="GO" id="GO:0008747">
    <property type="term" value="F:N-acetylneuraminate lyase activity"/>
    <property type="evidence" value="ECO:0007669"/>
    <property type="project" value="UniProtKB-EC"/>
</dbReference>
<keyword evidence="10" id="KW-1185">Reference proteome</keyword>
<dbReference type="Proteomes" id="UP000189674">
    <property type="component" value="Chromosome"/>
</dbReference>
<evidence type="ECO:0000256" key="8">
    <source>
        <dbReference type="PIRSR" id="PIRSR001365-2"/>
    </source>
</evidence>
<evidence type="ECO:0000256" key="6">
    <source>
        <dbReference type="PIRNR" id="PIRNR001365"/>
    </source>
</evidence>
<dbReference type="PANTHER" id="PTHR12128">
    <property type="entry name" value="DIHYDRODIPICOLINATE SYNTHASE"/>
    <property type="match status" value="1"/>
</dbReference>
<name>A0A1U9NL69_9BACT</name>
<dbReference type="RefSeq" id="WP_146661900.1">
    <property type="nucleotide sequence ID" value="NZ_CP019791.1"/>
</dbReference>
<proteinExistence type="inferred from homology"/>
<dbReference type="KEGG" id="alus:STSP2_01851"/>